<accession>A0A081AQ54</accession>
<gene>
    <name evidence="1" type="ORF">F444_04607</name>
</gene>
<dbReference type="EMBL" id="ANJA01000926">
    <property type="protein sequence ID" value="ETO81015.1"/>
    <property type="molecule type" value="Genomic_DNA"/>
</dbReference>
<dbReference type="AlphaFoldDB" id="A0A081AQ54"/>
<name>A0A081AQ54_PHYNI</name>
<organism evidence="1 2">
    <name type="scientific">Phytophthora nicotianae P1976</name>
    <dbReference type="NCBI Taxonomy" id="1317066"/>
    <lineage>
        <taxon>Eukaryota</taxon>
        <taxon>Sar</taxon>
        <taxon>Stramenopiles</taxon>
        <taxon>Oomycota</taxon>
        <taxon>Peronosporomycetes</taxon>
        <taxon>Peronosporales</taxon>
        <taxon>Peronosporaceae</taxon>
        <taxon>Phytophthora</taxon>
    </lineage>
</organism>
<comment type="caution">
    <text evidence="1">The sequence shown here is derived from an EMBL/GenBank/DDBJ whole genome shotgun (WGS) entry which is preliminary data.</text>
</comment>
<reference evidence="1 2" key="1">
    <citation type="submission" date="2013-11" db="EMBL/GenBank/DDBJ databases">
        <title>The Genome Sequence of Phytophthora parasitica P1976.</title>
        <authorList>
            <consortium name="The Broad Institute Genomics Platform"/>
            <person name="Russ C."/>
            <person name="Tyler B."/>
            <person name="Panabieres F."/>
            <person name="Shan W."/>
            <person name="Tripathy S."/>
            <person name="Grunwald N."/>
            <person name="Machado M."/>
            <person name="Johnson C.S."/>
            <person name="Walker B."/>
            <person name="Young S."/>
            <person name="Zeng Q."/>
            <person name="Gargeya S."/>
            <person name="Fitzgerald M."/>
            <person name="Haas B."/>
            <person name="Abouelleil A."/>
            <person name="Allen A.W."/>
            <person name="Alvarado L."/>
            <person name="Arachchi H.M."/>
            <person name="Berlin A.M."/>
            <person name="Chapman S.B."/>
            <person name="Gainer-Dewar J."/>
            <person name="Goldberg J."/>
            <person name="Griggs A."/>
            <person name="Gujja S."/>
            <person name="Hansen M."/>
            <person name="Howarth C."/>
            <person name="Imamovic A."/>
            <person name="Ireland A."/>
            <person name="Larimer J."/>
            <person name="McCowan C."/>
            <person name="Murphy C."/>
            <person name="Pearson M."/>
            <person name="Poon T.W."/>
            <person name="Priest M."/>
            <person name="Roberts A."/>
            <person name="Saif S."/>
            <person name="Shea T."/>
            <person name="Sisk P."/>
            <person name="Sykes S."/>
            <person name="Wortman J."/>
            <person name="Nusbaum C."/>
            <person name="Birren B."/>
        </authorList>
    </citation>
    <scope>NUCLEOTIDE SEQUENCE [LARGE SCALE GENOMIC DNA]</scope>
    <source>
        <strain evidence="1 2">P1976</strain>
    </source>
</reference>
<sequence>MTTYPRFITTEQLTNIFANETSHLDIFKRDDADDFASAVDHRGHKCRSKLQLSIGAVLAARTQLDNAFESQLS</sequence>
<proteinExistence type="predicted"/>
<protein>
    <submittedName>
        <fullName evidence="1">Uncharacterized protein</fullName>
    </submittedName>
</protein>
<dbReference type="Proteomes" id="UP000028582">
    <property type="component" value="Unassembled WGS sequence"/>
</dbReference>
<evidence type="ECO:0000313" key="1">
    <source>
        <dbReference type="EMBL" id="ETO81015.1"/>
    </source>
</evidence>
<evidence type="ECO:0000313" key="2">
    <source>
        <dbReference type="Proteomes" id="UP000028582"/>
    </source>
</evidence>